<name>A0ABV7A187_9PROT</name>
<organism evidence="2 3">
    <name type="scientific">Hyphobacterium vulgare</name>
    <dbReference type="NCBI Taxonomy" id="1736751"/>
    <lineage>
        <taxon>Bacteria</taxon>
        <taxon>Pseudomonadati</taxon>
        <taxon>Pseudomonadota</taxon>
        <taxon>Alphaproteobacteria</taxon>
        <taxon>Maricaulales</taxon>
        <taxon>Maricaulaceae</taxon>
        <taxon>Hyphobacterium</taxon>
    </lineage>
</organism>
<dbReference type="EMBL" id="JBHRSV010000031">
    <property type="protein sequence ID" value="MFC2927420.1"/>
    <property type="molecule type" value="Genomic_DNA"/>
</dbReference>
<accession>A0ABV7A187</accession>
<dbReference type="Proteomes" id="UP001595379">
    <property type="component" value="Unassembled WGS sequence"/>
</dbReference>
<proteinExistence type="predicted"/>
<dbReference type="Gene3D" id="1.25.40.10">
    <property type="entry name" value="Tetratricopeptide repeat domain"/>
    <property type="match status" value="1"/>
</dbReference>
<sequence>MAGPVFLSGDPAADRRADFAESLAASGDTDGACEVMTGALDLAPHWIAGWYRLGEWQEKAGRPDAADAAWARCVAIDPADPLGAGPKRDLLRPQPLAESLPPAFVELLFDQYAPRFEQALVGKLGYRGPDLIMDALHAAGFTGAGHALDLGCGTGLMGQHLRPVCTRLDGNDISARMLAEARRKRIYDRLDKTDIARLEIGPERYDLIVAADVFTYVGALEDIVAWCAASLSDTGWLAFTVEKGEHGVTLRDSRRFAHAPDYVRDLLTAAGFTGVSLTEGVMRRDRGADIASLCVIASRQPHGRLREGDGEARETA</sequence>
<keyword evidence="2" id="KW-0489">Methyltransferase</keyword>
<dbReference type="PANTHER" id="PTHR43861">
    <property type="entry name" value="TRANS-ACONITATE 2-METHYLTRANSFERASE-RELATED"/>
    <property type="match status" value="1"/>
</dbReference>
<feature type="domain" description="Methyltransferase type 12" evidence="1">
    <location>
        <begin position="148"/>
        <end position="237"/>
    </location>
</feature>
<protein>
    <submittedName>
        <fullName evidence="2">Methyltransferase</fullName>
    </submittedName>
</protein>
<reference evidence="3" key="1">
    <citation type="journal article" date="2019" name="Int. J. Syst. Evol. Microbiol.">
        <title>The Global Catalogue of Microorganisms (GCM) 10K type strain sequencing project: providing services to taxonomists for standard genome sequencing and annotation.</title>
        <authorList>
            <consortium name="The Broad Institute Genomics Platform"/>
            <consortium name="The Broad Institute Genome Sequencing Center for Infectious Disease"/>
            <person name="Wu L."/>
            <person name="Ma J."/>
        </authorList>
    </citation>
    <scope>NUCLEOTIDE SEQUENCE [LARGE SCALE GENOMIC DNA]</scope>
    <source>
        <strain evidence="3">KCTC 52487</strain>
    </source>
</reference>
<dbReference type="PANTHER" id="PTHR43861:SF1">
    <property type="entry name" value="TRANS-ACONITATE 2-METHYLTRANSFERASE"/>
    <property type="match status" value="1"/>
</dbReference>
<dbReference type="CDD" id="cd02440">
    <property type="entry name" value="AdoMet_MTases"/>
    <property type="match status" value="1"/>
</dbReference>
<keyword evidence="3" id="KW-1185">Reference proteome</keyword>
<keyword evidence="2" id="KW-0808">Transferase</keyword>
<dbReference type="InterPro" id="IPR013217">
    <property type="entry name" value="Methyltransf_12"/>
</dbReference>
<dbReference type="SUPFAM" id="SSF53335">
    <property type="entry name" value="S-adenosyl-L-methionine-dependent methyltransferases"/>
    <property type="match status" value="1"/>
</dbReference>
<dbReference type="GO" id="GO:0032259">
    <property type="term" value="P:methylation"/>
    <property type="evidence" value="ECO:0007669"/>
    <property type="project" value="UniProtKB-KW"/>
</dbReference>
<dbReference type="RefSeq" id="WP_343165263.1">
    <property type="nucleotide sequence ID" value="NZ_JBHRSV010000031.1"/>
</dbReference>
<gene>
    <name evidence="2" type="ORF">ACFOOR_15035</name>
</gene>
<dbReference type="Pfam" id="PF08242">
    <property type="entry name" value="Methyltransf_12"/>
    <property type="match status" value="1"/>
</dbReference>
<dbReference type="SUPFAM" id="SSF48452">
    <property type="entry name" value="TPR-like"/>
    <property type="match status" value="1"/>
</dbReference>
<comment type="caution">
    <text evidence="2">The sequence shown here is derived from an EMBL/GenBank/DDBJ whole genome shotgun (WGS) entry which is preliminary data.</text>
</comment>
<evidence type="ECO:0000313" key="2">
    <source>
        <dbReference type="EMBL" id="MFC2927420.1"/>
    </source>
</evidence>
<dbReference type="Gene3D" id="3.40.50.150">
    <property type="entry name" value="Vaccinia Virus protein VP39"/>
    <property type="match status" value="1"/>
</dbReference>
<dbReference type="GO" id="GO:0008168">
    <property type="term" value="F:methyltransferase activity"/>
    <property type="evidence" value="ECO:0007669"/>
    <property type="project" value="UniProtKB-KW"/>
</dbReference>
<evidence type="ECO:0000313" key="3">
    <source>
        <dbReference type="Proteomes" id="UP001595379"/>
    </source>
</evidence>
<evidence type="ECO:0000259" key="1">
    <source>
        <dbReference type="Pfam" id="PF08242"/>
    </source>
</evidence>
<dbReference type="InterPro" id="IPR029063">
    <property type="entry name" value="SAM-dependent_MTases_sf"/>
</dbReference>
<dbReference type="InterPro" id="IPR011990">
    <property type="entry name" value="TPR-like_helical_dom_sf"/>
</dbReference>